<dbReference type="InterPro" id="IPR029071">
    <property type="entry name" value="Ubiquitin-like_domsf"/>
</dbReference>
<dbReference type="Gene3D" id="3.10.20.90">
    <property type="entry name" value="Phosphatidylinositol 3-kinase Catalytic Subunit, Chain A, domain 1"/>
    <property type="match status" value="1"/>
</dbReference>
<sequence>MLCQKCRVLKLHDEFPKEHINATCQHSSKICLRCLMTALRTERVCPECGAIADPQALEALEREFALISSWTPNRDPIGEGNVFRIVTLDGRALTLPLDPGLLVISLKDRVHQEMPDIPPARQQFFYNGTEITNQVERRAATLGDFAVVPGADIFMVVSVYTEHAGQTHIDGALLDRAGNAKGSEYDLAADATFRGELIVVFQEYNRSEVFSAPAQECLRKKGFDLLIWKALPSMPVFRQVLDQACQFWLISTYEAVMTEEYFATLQQFFEKGRGLYIWGDNDPYYVDANVLGQRLFGASLAGNLRGCQVVNQRRRSGRAGFNQHLITTGLEHLYEGETVATVADPRGLLQPILYGSAGNLITAVYDRDGRRAIFDGAFTRLFCNWDDAGTARYVVNCAVWLFNYERHLMQVRERSLAQVQALALRGKGTWR</sequence>
<reference evidence="2" key="1">
    <citation type="journal article" date="2022" name="bioRxiv">
        <title>Genomics of Preaxostyla Flagellates Illuminates Evolutionary Transitions and the Path Towards Mitochondrial Loss.</title>
        <authorList>
            <person name="Novak L.V.F."/>
            <person name="Treitli S.C."/>
            <person name="Pyrih J."/>
            <person name="Halakuc P."/>
            <person name="Pipaliya S.V."/>
            <person name="Vacek V."/>
            <person name="Brzon O."/>
            <person name="Soukal P."/>
            <person name="Eme L."/>
            <person name="Dacks J.B."/>
            <person name="Karnkowska A."/>
            <person name="Elias M."/>
            <person name="Hampl V."/>
        </authorList>
    </citation>
    <scope>NUCLEOTIDE SEQUENCE</scope>
    <source>
        <strain evidence="2">RCP-MX</strain>
    </source>
</reference>
<dbReference type="PROSITE" id="PS50053">
    <property type="entry name" value="UBIQUITIN_2"/>
    <property type="match status" value="1"/>
</dbReference>
<keyword evidence="3" id="KW-1185">Reference proteome</keyword>
<dbReference type="EMBL" id="JAPMOS010000036">
    <property type="protein sequence ID" value="KAJ4457994.1"/>
    <property type="molecule type" value="Genomic_DNA"/>
</dbReference>
<protein>
    <recommendedName>
        <fullName evidence="1">Ubiquitin-like domain-containing protein</fullName>
    </recommendedName>
</protein>
<name>A0ABQ8UFH4_9EUKA</name>
<feature type="domain" description="Ubiquitin-like" evidence="1">
    <location>
        <begin position="85"/>
        <end position="158"/>
    </location>
</feature>
<evidence type="ECO:0000313" key="3">
    <source>
        <dbReference type="Proteomes" id="UP001141327"/>
    </source>
</evidence>
<organism evidence="2 3">
    <name type="scientific">Paratrimastix pyriformis</name>
    <dbReference type="NCBI Taxonomy" id="342808"/>
    <lineage>
        <taxon>Eukaryota</taxon>
        <taxon>Metamonada</taxon>
        <taxon>Preaxostyla</taxon>
        <taxon>Paratrimastigidae</taxon>
        <taxon>Paratrimastix</taxon>
    </lineage>
</organism>
<evidence type="ECO:0000313" key="2">
    <source>
        <dbReference type="EMBL" id="KAJ4457994.1"/>
    </source>
</evidence>
<dbReference type="SUPFAM" id="SSF54236">
    <property type="entry name" value="Ubiquitin-like"/>
    <property type="match status" value="1"/>
</dbReference>
<accession>A0ABQ8UFH4</accession>
<dbReference type="CDD" id="cd17039">
    <property type="entry name" value="Ubl_ubiquitin_like"/>
    <property type="match status" value="1"/>
</dbReference>
<dbReference type="InterPro" id="IPR000626">
    <property type="entry name" value="Ubiquitin-like_dom"/>
</dbReference>
<gene>
    <name evidence="2" type="ORF">PAPYR_6392</name>
</gene>
<dbReference type="Proteomes" id="UP001141327">
    <property type="component" value="Unassembled WGS sequence"/>
</dbReference>
<evidence type="ECO:0000259" key="1">
    <source>
        <dbReference type="PROSITE" id="PS50053"/>
    </source>
</evidence>
<proteinExistence type="predicted"/>
<comment type="caution">
    <text evidence="2">The sequence shown here is derived from an EMBL/GenBank/DDBJ whole genome shotgun (WGS) entry which is preliminary data.</text>
</comment>